<organism evidence="8 9">
    <name type="scientific">Bifidobacterium subtile</name>
    <dbReference type="NCBI Taxonomy" id="77635"/>
    <lineage>
        <taxon>Bacteria</taxon>
        <taxon>Bacillati</taxon>
        <taxon>Actinomycetota</taxon>
        <taxon>Actinomycetes</taxon>
        <taxon>Bifidobacteriales</taxon>
        <taxon>Bifidobacteriaceae</taxon>
        <taxon>Bifidobacterium</taxon>
    </lineage>
</organism>
<dbReference type="PANTHER" id="PTHR30028:SF0">
    <property type="entry name" value="PROTEIN ALUMINUM SENSITIVE 3"/>
    <property type="match status" value="1"/>
</dbReference>
<feature type="transmembrane region" description="Helical" evidence="6">
    <location>
        <begin position="39"/>
        <end position="62"/>
    </location>
</feature>
<evidence type="ECO:0000313" key="9">
    <source>
        <dbReference type="Proteomes" id="UP000029055"/>
    </source>
</evidence>
<comment type="subcellular location">
    <subcellularLocation>
        <location evidence="1">Membrane</location>
        <topology evidence="1">Multi-pass membrane protein</topology>
    </subcellularLocation>
</comment>
<evidence type="ECO:0000256" key="6">
    <source>
        <dbReference type="SAM" id="Phobius"/>
    </source>
</evidence>
<dbReference type="GO" id="GO:0005886">
    <property type="term" value="C:plasma membrane"/>
    <property type="evidence" value="ECO:0007669"/>
    <property type="project" value="TreeGrafter"/>
</dbReference>
<evidence type="ECO:0000256" key="3">
    <source>
        <dbReference type="ARBA" id="ARBA00022692"/>
    </source>
</evidence>
<dbReference type="RefSeq" id="WP_024464096.1">
    <property type="nucleotide sequence ID" value="NZ_CP062939.1"/>
</dbReference>
<feature type="transmembrane region" description="Helical" evidence="6">
    <location>
        <begin position="253"/>
        <end position="275"/>
    </location>
</feature>
<accession>A0A087EBN5</accession>
<proteinExistence type="inferred from homology"/>
<keyword evidence="4 6" id="KW-1133">Transmembrane helix</keyword>
<feature type="transmembrane region" description="Helical" evidence="6">
    <location>
        <begin position="124"/>
        <end position="146"/>
    </location>
</feature>
<dbReference type="AlphaFoldDB" id="A0A087EBN5"/>
<evidence type="ECO:0000256" key="5">
    <source>
        <dbReference type="ARBA" id="ARBA00023136"/>
    </source>
</evidence>
<evidence type="ECO:0000313" key="8">
    <source>
        <dbReference type="EMBL" id="KFJ05186.1"/>
    </source>
</evidence>
<comment type="caution">
    <text evidence="8">The sequence shown here is derived from an EMBL/GenBank/DDBJ whole genome shotgun (WGS) entry which is preliminary data.</text>
</comment>
<dbReference type="PANTHER" id="PTHR30028">
    <property type="entry name" value="UPF0014 INNER MEMBRANE PROTEIN YBBM-RELATED"/>
    <property type="match status" value="1"/>
</dbReference>
<comment type="similarity">
    <text evidence="2">Belongs to the UPF0014 family.</text>
</comment>
<dbReference type="OrthoDB" id="3212530at2"/>
<feature type="transmembrane region" description="Helical" evidence="6">
    <location>
        <begin position="152"/>
        <end position="177"/>
    </location>
</feature>
<sequence length="289" mass="30522">MSTGAITVASALSSAATATTATAAAVTPTAAESYPIDVWGLVITVVLVAIAAGMSIVVRLGVGRQMLWATLRSLIQLLAMGYVIKFVIEANNPWLVFALVAVMILAAIQITLSRASNIPKGLALDVFLTLLVGALLQFVFATQLIVRPHPWYAPQIVVTMTGMLLGNMVAAIAVAMSRFFDDMASRRYEIEMLLSLGATPFEAAKPSIISSVKLGMIPTISQLASSGIVLIPGMMAGQVIAGADPLTAAKYQFVVLAIISALTLLADSLIMLLVYRKPFTALHQYVQTA</sequence>
<dbReference type="InterPro" id="IPR005226">
    <property type="entry name" value="UPF0014_fam"/>
</dbReference>
<feature type="signal peptide" evidence="7">
    <location>
        <begin position="1"/>
        <end position="23"/>
    </location>
</feature>
<feature type="transmembrane region" description="Helical" evidence="6">
    <location>
        <begin position="94"/>
        <end position="112"/>
    </location>
</feature>
<feature type="transmembrane region" description="Helical" evidence="6">
    <location>
        <begin position="223"/>
        <end position="241"/>
    </location>
</feature>
<evidence type="ECO:0000256" key="4">
    <source>
        <dbReference type="ARBA" id="ARBA00022989"/>
    </source>
</evidence>
<reference evidence="8 9" key="1">
    <citation type="submission" date="2014-03" db="EMBL/GenBank/DDBJ databases">
        <title>Genomics of Bifidobacteria.</title>
        <authorList>
            <person name="Ventura M."/>
            <person name="Milani C."/>
            <person name="Lugli G.A."/>
        </authorList>
    </citation>
    <scope>NUCLEOTIDE SEQUENCE [LARGE SCALE GENOMIC DNA]</scope>
    <source>
        <strain evidence="8 9">LMG 11597</strain>
    </source>
</reference>
<dbReference type="eggNOG" id="COG0390">
    <property type="taxonomic scope" value="Bacteria"/>
</dbReference>
<protein>
    <submittedName>
        <fullName evidence="8">ABC transporter permease</fullName>
    </submittedName>
</protein>
<name>A0A087EBN5_9BIFI</name>
<keyword evidence="3 6" id="KW-0812">Transmembrane</keyword>
<keyword evidence="9" id="KW-1185">Reference proteome</keyword>
<evidence type="ECO:0000256" key="7">
    <source>
        <dbReference type="SAM" id="SignalP"/>
    </source>
</evidence>
<feature type="chain" id="PRO_5001820687" evidence="7">
    <location>
        <begin position="24"/>
        <end position="289"/>
    </location>
</feature>
<keyword evidence="7" id="KW-0732">Signal</keyword>
<keyword evidence="5 6" id="KW-0472">Membrane</keyword>
<dbReference type="EMBL" id="JGZR01000001">
    <property type="protein sequence ID" value="KFJ05186.1"/>
    <property type="molecule type" value="Genomic_DNA"/>
</dbReference>
<feature type="transmembrane region" description="Helical" evidence="6">
    <location>
        <begin position="69"/>
        <end position="88"/>
    </location>
</feature>
<dbReference type="Pfam" id="PF03649">
    <property type="entry name" value="UPF0014"/>
    <property type="match status" value="1"/>
</dbReference>
<evidence type="ECO:0000256" key="1">
    <source>
        <dbReference type="ARBA" id="ARBA00004141"/>
    </source>
</evidence>
<gene>
    <name evidence="8" type="ORF">BISU_1304</name>
</gene>
<dbReference type="Proteomes" id="UP000029055">
    <property type="component" value="Unassembled WGS sequence"/>
</dbReference>
<evidence type="ECO:0000256" key="2">
    <source>
        <dbReference type="ARBA" id="ARBA00005268"/>
    </source>
</evidence>